<evidence type="ECO:0000313" key="7">
    <source>
        <dbReference type="Proteomes" id="UP001195724"/>
    </source>
</evidence>
<proteinExistence type="inferred from homology"/>
<feature type="domain" description="Ketoreductase" evidence="3">
    <location>
        <begin position="4"/>
        <end position="184"/>
    </location>
</feature>
<sequence>MSGRVAVVTGGSRGIGRAVVAGLARDGHDVAFCYESDDESARQVVEEARSRGRAVLGARCDVTDPASVRRFVERVRATLGPISVLVNNAGVMRDGWLARMGDEAWARVLEVNLTGVFRMTREVVPDLVDRPGAAVVVLSSVVGLDGNAGQVNYASSKAALTGFVLSLAKELARFDVRVNAVAPGFISTRTTRAYEGRWAPRIPLGRFGTPEEVASLVGFLVSDRARGVTGQVVRVDGGLRI</sequence>
<evidence type="ECO:0000256" key="1">
    <source>
        <dbReference type="ARBA" id="ARBA00006484"/>
    </source>
</evidence>
<dbReference type="PRINTS" id="PR00080">
    <property type="entry name" value="SDRFAMILY"/>
</dbReference>
<keyword evidence="7" id="KW-1185">Reference proteome</keyword>
<comment type="similarity">
    <text evidence="1">Belongs to the short-chain dehydrogenases/reductases (SDR) family.</text>
</comment>
<gene>
    <name evidence="5" type="primary">fabG</name>
    <name evidence="5" type="ORF">J7S33_02810</name>
    <name evidence="4" type="ORF">JOE68_000532</name>
</gene>
<dbReference type="EC" id="1.1.1.100" evidence="4 5"/>
<dbReference type="GO" id="GO:0004316">
    <property type="term" value="F:3-oxoacyl-[acyl-carrier-protein] reductase (NADPH) activity"/>
    <property type="evidence" value="ECO:0007669"/>
    <property type="project" value="UniProtKB-EC"/>
</dbReference>
<reference evidence="4 7" key="1">
    <citation type="submission" date="2021-01" db="EMBL/GenBank/DDBJ databases">
        <title>Sequencing the genomes of 1000 actinobacteria strains.</title>
        <authorList>
            <person name="Klenk H.-P."/>
        </authorList>
    </citation>
    <scope>NUCLEOTIDE SEQUENCE [LARGE SCALE GENOMIC DNA]</scope>
    <source>
        <strain evidence="4 7">DSM 44581</strain>
    </source>
</reference>
<dbReference type="SUPFAM" id="SSF51735">
    <property type="entry name" value="NAD(P)-binding Rossmann-fold domains"/>
    <property type="match status" value="1"/>
</dbReference>
<dbReference type="RefSeq" id="WP_204840750.1">
    <property type="nucleotide sequence ID" value="NZ_JAFBCL010000001.1"/>
</dbReference>
<dbReference type="SMART" id="SM00822">
    <property type="entry name" value="PKS_KR"/>
    <property type="match status" value="1"/>
</dbReference>
<dbReference type="EMBL" id="JAFBCL010000001">
    <property type="protein sequence ID" value="MBM7809667.1"/>
    <property type="molecule type" value="Genomic_DNA"/>
</dbReference>
<name>A0A8T8HZR1_9PSEU</name>
<dbReference type="NCBIfam" id="NF009466">
    <property type="entry name" value="PRK12826.1-2"/>
    <property type="match status" value="1"/>
</dbReference>
<organism evidence="5 6">
    <name type="scientific">Saccharothrix algeriensis</name>
    <dbReference type="NCBI Taxonomy" id="173560"/>
    <lineage>
        <taxon>Bacteria</taxon>
        <taxon>Bacillati</taxon>
        <taxon>Actinomycetota</taxon>
        <taxon>Actinomycetes</taxon>
        <taxon>Pseudonocardiales</taxon>
        <taxon>Pseudonocardiaceae</taxon>
        <taxon>Saccharothrix</taxon>
    </lineage>
</organism>
<dbReference type="Gene3D" id="3.40.50.720">
    <property type="entry name" value="NAD(P)-binding Rossmann-like Domain"/>
    <property type="match status" value="1"/>
</dbReference>
<keyword evidence="2 5" id="KW-0560">Oxidoreductase</keyword>
<dbReference type="InterPro" id="IPR036291">
    <property type="entry name" value="NAD(P)-bd_dom_sf"/>
</dbReference>
<dbReference type="EMBL" id="CP072788">
    <property type="protein sequence ID" value="QTR03966.1"/>
    <property type="molecule type" value="Genomic_DNA"/>
</dbReference>
<dbReference type="InterPro" id="IPR020904">
    <property type="entry name" value="Sc_DH/Rdtase_CS"/>
</dbReference>
<dbReference type="InterPro" id="IPR057326">
    <property type="entry name" value="KR_dom"/>
</dbReference>
<dbReference type="PANTHER" id="PTHR42760">
    <property type="entry name" value="SHORT-CHAIN DEHYDROGENASES/REDUCTASES FAMILY MEMBER"/>
    <property type="match status" value="1"/>
</dbReference>
<dbReference type="PROSITE" id="PS00061">
    <property type="entry name" value="ADH_SHORT"/>
    <property type="match status" value="1"/>
</dbReference>
<evidence type="ECO:0000313" key="6">
    <source>
        <dbReference type="Proteomes" id="UP000671828"/>
    </source>
</evidence>
<dbReference type="Proteomes" id="UP001195724">
    <property type="component" value="Unassembled WGS sequence"/>
</dbReference>
<accession>A0A8T8HZR1</accession>
<dbReference type="Proteomes" id="UP000671828">
    <property type="component" value="Chromosome"/>
</dbReference>
<reference evidence="5" key="2">
    <citation type="submission" date="2021-04" db="EMBL/GenBank/DDBJ databases">
        <title>Saccharothrix algeriensis WGS.</title>
        <authorList>
            <person name="Stuskova K."/>
            <person name="Hakalova E."/>
            <person name="Tebbal A.B."/>
            <person name="Eichmeier A."/>
        </authorList>
    </citation>
    <scope>NUCLEOTIDE SEQUENCE</scope>
    <source>
        <strain evidence="5">NRRL B-24137</strain>
    </source>
</reference>
<evidence type="ECO:0000313" key="5">
    <source>
        <dbReference type="EMBL" id="QTR03966.1"/>
    </source>
</evidence>
<evidence type="ECO:0000259" key="3">
    <source>
        <dbReference type="SMART" id="SM00822"/>
    </source>
</evidence>
<evidence type="ECO:0000256" key="2">
    <source>
        <dbReference type="ARBA" id="ARBA00023002"/>
    </source>
</evidence>
<dbReference type="PANTHER" id="PTHR42760:SF40">
    <property type="entry name" value="3-OXOACYL-[ACYL-CARRIER-PROTEIN] REDUCTASE, CHLOROPLASTIC"/>
    <property type="match status" value="1"/>
</dbReference>
<dbReference type="InterPro" id="IPR002347">
    <property type="entry name" value="SDR_fam"/>
</dbReference>
<evidence type="ECO:0000313" key="4">
    <source>
        <dbReference type="EMBL" id="MBM7809667.1"/>
    </source>
</evidence>
<dbReference type="AlphaFoldDB" id="A0A8T8HZR1"/>
<dbReference type="FunFam" id="3.40.50.720:FF:000173">
    <property type="entry name" value="3-oxoacyl-[acyl-carrier protein] reductase"/>
    <property type="match status" value="1"/>
</dbReference>
<dbReference type="PRINTS" id="PR00081">
    <property type="entry name" value="GDHRDH"/>
</dbReference>
<protein>
    <submittedName>
        <fullName evidence="5">3-oxoacyl-ACP reductase FabG</fullName>
    </submittedName>
    <submittedName>
        <fullName evidence="4">3-oxoacyl-[acyl-carrier protein] reductase</fullName>
        <ecNumber evidence="4 5">1.1.1.100</ecNumber>
    </submittedName>
</protein>
<dbReference type="GO" id="GO:0030497">
    <property type="term" value="P:fatty acid elongation"/>
    <property type="evidence" value="ECO:0007669"/>
    <property type="project" value="TreeGrafter"/>
</dbReference>
<dbReference type="Pfam" id="PF13561">
    <property type="entry name" value="adh_short_C2"/>
    <property type="match status" value="1"/>
</dbReference>